<evidence type="ECO:0000256" key="2">
    <source>
        <dbReference type="SAM" id="MobiDB-lite"/>
    </source>
</evidence>
<keyword evidence="1 3" id="KW-0732">Signal</keyword>
<feature type="compositionally biased region" description="Polar residues" evidence="2">
    <location>
        <begin position="135"/>
        <end position="152"/>
    </location>
</feature>
<feature type="signal peptide" evidence="3">
    <location>
        <begin position="1"/>
        <end position="19"/>
    </location>
</feature>
<dbReference type="Proteomes" id="UP000749309">
    <property type="component" value="Unassembled WGS sequence"/>
</dbReference>
<protein>
    <submittedName>
        <fullName evidence="5">Extracellular matrix protein</fullName>
    </submittedName>
</protein>
<evidence type="ECO:0000256" key="3">
    <source>
        <dbReference type="SAM" id="SignalP"/>
    </source>
</evidence>
<evidence type="ECO:0000313" key="6">
    <source>
        <dbReference type="Proteomes" id="UP000749309"/>
    </source>
</evidence>
<accession>A0A9P5CZX6</accession>
<reference evidence="5" key="1">
    <citation type="submission" date="2020-03" db="EMBL/GenBank/DDBJ databases">
        <title>Whole Genome Sequence of Trichophyton interdigitale from India.</title>
        <authorList>
            <person name="Kumar P."/>
        </authorList>
    </citation>
    <scope>NUCLEOTIDE SEQUENCE</scope>
    <source>
        <strain evidence="5">UCMS-IGIB-CI14</strain>
    </source>
</reference>
<feature type="compositionally biased region" description="Polar residues" evidence="2">
    <location>
        <begin position="185"/>
        <end position="217"/>
    </location>
</feature>
<dbReference type="InterPro" id="IPR052982">
    <property type="entry name" value="SRP1/TIP1-like"/>
</dbReference>
<evidence type="ECO:0000256" key="1">
    <source>
        <dbReference type="ARBA" id="ARBA00022729"/>
    </source>
</evidence>
<name>A0A9P5CZX6_9EURO</name>
<dbReference type="AlphaFoldDB" id="A0A9P5CZX6"/>
<evidence type="ECO:0000313" key="5">
    <source>
        <dbReference type="EMBL" id="KAF3900271.1"/>
    </source>
</evidence>
<proteinExistence type="predicted"/>
<feature type="chain" id="PRO_5040236934" evidence="3">
    <location>
        <begin position="20"/>
        <end position="243"/>
    </location>
</feature>
<dbReference type="InterPro" id="IPR018466">
    <property type="entry name" value="Kre9/Knh1-like_N"/>
</dbReference>
<evidence type="ECO:0000259" key="4">
    <source>
        <dbReference type="Pfam" id="PF10342"/>
    </source>
</evidence>
<dbReference type="EMBL" id="JAAQVJ010000016">
    <property type="protein sequence ID" value="KAF3900271.1"/>
    <property type="molecule type" value="Genomic_DNA"/>
</dbReference>
<dbReference type="Pfam" id="PF10342">
    <property type="entry name" value="Kre9_KNH"/>
    <property type="match status" value="1"/>
</dbReference>
<feature type="compositionally biased region" description="Low complexity" evidence="2">
    <location>
        <begin position="153"/>
        <end position="184"/>
    </location>
</feature>
<feature type="domain" description="Yeast cell wall synthesis Kre9/Knh1-like N-terminal" evidence="4">
    <location>
        <begin position="29"/>
        <end position="109"/>
    </location>
</feature>
<dbReference type="PANTHER" id="PTHR40633:SF6">
    <property type="entry name" value="MATRIX PROTEIN, PUTATIVE (AFU_ORTHOLOGUE AFUA_8G05410)-RELATED"/>
    <property type="match status" value="1"/>
</dbReference>
<organism evidence="5 6">
    <name type="scientific">Trichophyton interdigitale</name>
    <dbReference type="NCBI Taxonomy" id="101480"/>
    <lineage>
        <taxon>Eukaryota</taxon>
        <taxon>Fungi</taxon>
        <taxon>Dikarya</taxon>
        <taxon>Ascomycota</taxon>
        <taxon>Pezizomycotina</taxon>
        <taxon>Eurotiomycetes</taxon>
        <taxon>Eurotiomycetidae</taxon>
        <taxon>Onygenales</taxon>
        <taxon>Arthrodermataceae</taxon>
        <taxon>Trichophyton</taxon>
    </lineage>
</organism>
<gene>
    <name evidence="5" type="ORF">GY632_0912</name>
</gene>
<comment type="caution">
    <text evidence="5">The sequence shown here is derived from an EMBL/GenBank/DDBJ whole genome shotgun (WGS) entry which is preliminary data.</text>
</comment>
<feature type="compositionally biased region" description="Low complexity" evidence="2">
    <location>
        <begin position="115"/>
        <end position="134"/>
    </location>
</feature>
<sequence>MQLFQTLLAGAALIAAVAAERASFTSFPENLKTGDSFTATWIGGDPQAPFDVLLCQGPSDDLHDVGTLCSGVTGTSCIFTLPPSLPSGSNYALKLSQGDEVNYTGLFTVIGTHGTPSSAPASTTTSAPSSSSPSGQPTKPVTKPAVTSTSQASMSMTNSANHTTMTTMTTMTSKPSSPTPSMGTATTTSDRNTTMSSPTLTSQSESATLTPSATPTGNAASLTTLSSPLALIMAGLVAFAYLN</sequence>
<dbReference type="PANTHER" id="PTHR40633">
    <property type="entry name" value="MATRIX PROTEIN, PUTATIVE (AFU_ORTHOLOGUE AFUA_8G05410)-RELATED"/>
    <property type="match status" value="1"/>
</dbReference>
<feature type="region of interest" description="Disordered" evidence="2">
    <location>
        <begin position="114"/>
        <end position="217"/>
    </location>
</feature>